<keyword evidence="12" id="KW-0342">GTP-binding</keyword>
<dbReference type="PANTHER" id="PTHR47987:SF11">
    <property type="entry name" value="RECEPTOR-LIKE CYTOSOLIC SERINE_THREONINE-PROTEIN KINASE RBK1 ISOFORM X1"/>
    <property type="match status" value="1"/>
</dbReference>
<dbReference type="InterPro" id="IPR023313">
    <property type="entry name" value="UBQ-conjugating_AS"/>
</dbReference>
<dbReference type="FunFam" id="3.40.50.300:FF:000336">
    <property type="entry name" value="rac-like GTP-binding protein RHO1"/>
    <property type="match status" value="1"/>
</dbReference>
<protein>
    <recommendedName>
        <fullName evidence="22">Protein kinase domain-containing protein</fullName>
    </recommendedName>
</protein>
<dbReference type="PROSITE" id="PS51419">
    <property type="entry name" value="RAB"/>
    <property type="match status" value="1"/>
</dbReference>
<proteinExistence type="inferred from homology"/>
<feature type="domain" description="UBC core" evidence="19">
    <location>
        <begin position="187"/>
        <end position="352"/>
    </location>
</feature>
<dbReference type="PROSITE" id="PS50127">
    <property type="entry name" value="UBC_2"/>
    <property type="match status" value="1"/>
</dbReference>
<dbReference type="GO" id="GO:0005525">
    <property type="term" value="F:GTP binding"/>
    <property type="evidence" value="ECO:0007669"/>
    <property type="project" value="UniProtKB-KW"/>
</dbReference>
<dbReference type="InterPro" id="IPR006016">
    <property type="entry name" value="UspA"/>
</dbReference>
<keyword evidence="13" id="KW-0472">Membrane</keyword>
<dbReference type="FunFam" id="1.10.510.10:FF:000284">
    <property type="entry name" value="Putative receptor-like serine/threonine-protein kinase"/>
    <property type="match status" value="1"/>
</dbReference>
<evidence type="ECO:0000256" key="5">
    <source>
        <dbReference type="ARBA" id="ARBA00010142"/>
    </source>
</evidence>
<dbReference type="PROSITE" id="PS51421">
    <property type="entry name" value="RAS"/>
    <property type="match status" value="1"/>
</dbReference>
<keyword evidence="7" id="KW-0963">Cytoplasm</keyword>
<dbReference type="PRINTS" id="PR00449">
    <property type="entry name" value="RASTRNSFRMNG"/>
</dbReference>
<dbReference type="PROSITE" id="PS00183">
    <property type="entry name" value="UBC_1"/>
    <property type="match status" value="1"/>
</dbReference>
<feature type="region of interest" description="Disordered" evidence="17">
    <location>
        <begin position="555"/>
        <end position="599"/>
    </location>
</feature>
<dbReference type="Proteomes" id="UP000325577">
    <property type="component" value="Linkage Group LG16"/>
</dbReference>
<evidence type="ECO:0000256" key="15">
    <source>
        <dbReference type="ARBA" id="ARBA00023289"/>
    </source>
</evidence>
<dbReference type="InterPro" id="IPR046958">
    <property type="entry name" value="RBK1/2/STUNTED"/>
</dbReference>
<comment type="subcellular location">
    <subcellularLocation>
        <location evidence="3">Cytoplasm</location>
    </subcellularLocation>
    <subcellularLocation>
        <location evidence="2">Membrane</location>
        <topology evidence="2">Peripheral membrane protein</topology>
    </subcellularLocation>
</comment>
<dbReference type="GO" id="GO:0061631">
    <property type="term" value="F:ubiquitin conjugating enzyme activity"/>
    <property type="evidence" value="ECO:0007669"/>
    <property type="project" value="UniProtKB-EC"/>
</dbReference>
<dbReference type="InterPro" id="IPR008271">
    <property type="entry name" value="Ser/Thr_kinase_AS"/>
</dbReference>
<keyword evidence="9" id="KW-0547">Nucleotide-binding</keyword>
<sequence length="975" mass="108200">MSASRFIKCVTVGDGAVGKTCMLISYTSNTFPTDYVPTVFDNFSANVVVDGSTVNLGLWDTAGQEDYNRLRPLSYRGADVFILVFSLLSRASYENVSKKWIPELRHYAPGVPIILIGSKLDLRDDKQFFIDHPGAVPITTAQGEELRKLIGAPAYIECSSKTQQNVKAVFDAAIKLREFLLPEIALMASKRILKELKDLQRDPPTSCSAGPVAEDMFHWQATIIGPNDSPYAGGVFLVTIHFPPDYPFKPPKVVFRTKVFHPNINNNGNICLDILKEQWSPALTISKAKAVEKKNVLVGIRIDSQSRELLNWALVKVANPGDQVVAVHVCRDSDSPLEDKSLLDSYLEVYEGLCSVKQVELTGQVLTRSSIRNLLVREAKNRAAVAVIVGISSHNPLGRWASMAEYCAKQLAPTTQVLAIHNDKVAFQRFPDNQIPGCLRGDSRSTFYPTGNPNLKDDHSEFDDSEIPEIARHSHEGVPNLEDESRDGSGEWKDDIFRVVTAQKKLSLSSVSLFTEGLAAQRPGWPLLRAASSVTPRAMEAREMSVVQWVMSLPNRSSPETPRSMAGSSSSENGSPFGRESSNFKDRSPKNSNNSLSKGSELPENLEVLLKLNSSDCKWFSHNVLRTSTCQFSSENLIGRGGSNYVYKGLLPDGKPVAIKILNSSKEKWKNFTQEVDIMTSLKHKNITPLLGVSVEDNNLLSVYDFLSKGNLEENLHGNNKKTHMLSWEVRFNIALRIAEALNYLHNECSRPVIHRDVKSSNILLSEEFEPQLSDFGLAIWGPPTSSFQTNSDVVGTFGYLAPEYFMYGKVSDKIDVYAFGVVLLELLSGRKPISSETPKGEESLIMWAKPKLESGDLRSIVDPNLGKAIDEVQMERMGLAATLCLRQAARLRPKMSQILMILRGEKYKDGWLNSPCGDQNDAENQDYNDDEVYPDSSAESHMGLAMLDVDDNSTSFSSLEQSSSLSIEEYFKGR</sequence>
<dbReference type="SMART" id="SM00175">
    <property type="entry name" value="RAB"/>
    <property type="match status" value="1"/>
</dbReference>
<evidence type="ECO:0000256" key="6">
    <source>
        <dbReference type="ARBA" id="ARBA00022481"/>
    </source>
</evidence>
<dbReference type="SUPFAM" id="SSF52402">
    <property type="entry name" value="Adenine nucleotide alpha hydrolases-like"/>
    <property type="match status" value="1"/>
</dbReference>
<feature type="domain" description="Protein kinase" evidence="18">
    <location>
        <begin position="632"/>
        <end position="913"/>
    </location>
</feature>
<evidence type="ECO:0000256" key="10">
    <source>
        <dbReference type="ARBA" id="ARBA00022786"/>
    </source>
</evidence>
<evidence type="ECO:0000256" key="11">
    <source>
        <dbReference type="ARBA" id="ARBA00022840"/>
    </source>
</evidence>
<dbReference type="InterPro" id="IPR016135">
    <property type="entry name" value="UBQ-conjugating_enzyme/RWD"/>
</dbReference>
<gene>
    <name evidence="20" type="ORF">F0562_028465</name>
</gene>
<dbReference type="InterPro" id="IPR011009">
    <property type="entry name" value="Kinase-like_dom_sf"/>
</dbReference>
<comment type="catalytic activity">
    <reaction evidence="1">
        <text>S-ubiquitinyl-[E1 ubiquitin-activating enzyme]-L-cysteine + [E2 ubiquitin-conjugating enzyme]-L-cysteine = [E1 ubiquitin-activating enzyme]-L-cysteine + S-ubiquitinyl-[E2 ubiquitin-conjugating enzyme]-L-cysteine.</text>
        <dbReference type="EC" id="2.3.2.23"/>
    </reaction>
</comment>
<dbReference type="CDD" id="cd00293">
    <property type="entry name" value="USP-like"/>
    <property type="match status" value="1"/>
</dbReference>
<keyword evidence="8" id="KW-0808">Transferase</keyword>
<dbReference type="Pfam" id="PF00071">
    <property type="entry name" value="Ras"/>
    <property type="match status" value="1"/>
</dbReference>
<keyword evidence="21" id="KW-1185">Reference proteome</keyword>
<evidence type="ECO:0000256" key="16">
    <source>
        <dbReference type="PROSITE-ProRule" id="PRU10133"/>
    </source>
</evidence>
<dbReference type="SUPFAM" id="SSF56112">
    <property type="entry name" value="Protein kinase-like (PK-like)"/>
    <property type="match status" value="1"/>
</dbReference>
<feature type="compositionally biased region" description="Acidic residues" evidence="17">
    <location>
        <begin position="921"/>
        <end position="934"/>
    </location>
</feature>
<dbReference type="Pfam" id="PF00069">
    <property type="entry name" value="Pkinase"/>
    <property type="match status" value="1"/>
</dbReference>
<evidence type="ECO:0000259" key="18">
    <source>
        <dbReference type="PROSITE" id="PS50011"/>
    </source>
</evidence>
<dbReference type="Gene3D" id="3.10.110.10">
    <property type="entry name" value="Ubiquitin Conjugating Enzyme"/>
    <property type="match status" value="1"/>
</dbReference>
<evidence type="ECO:0000256" key="12">
    <source>
        <dbReference type="ARBA" id="ARBA00023134"/>
    </source>
</evidence>
<organism evidence="20 21">
    <name type="scientific">Nyssa sinensis</name>
    <dbReference type="NCBI Taxonomy" id="561372"/>
    <lineage>
        <taxon>Eukaryota</taxon>
        <taxon>Viridiplantae</taxon>
        <taxon>Streptophyta</taxon>
        <taxon>Embryophyta</taxon>
        <taxon>Tracheophyta</taxon>
        <taxon>Spermatophyta</taxon>
        <taxon>Magnoliopsida</taxon>
        <taxon>eudicotyledons</taxon>
        <taxon>Gunneridae</taxon>
        <taxon>Pentapetalae</taxon>
        <taxon>asterids</taxon>
        <taxon>Cornales</taxon>
        <taxon>Nyssaceae</taxon>
        <taxon>Nyssa</taxon>
    </lineage>
</organism>
<feature type="compositionally biased region" description="Low complexity" evidence="17">
    <location>
        <begin position="564"/>
        <end position="578"/>
    </location>
</feature>
<evidence type="ECO:0000256" key="4">
    <source>
        <dbReference type="ARBA" id="ARBA00004906"/>
    </source>
</evidence>
<dbReference type="CDD" id="cd04133">
    <property type="entry name" value="Rop_like"/>
    <property type="match status" value="1"/>
</dbReference>
<evidence type="ECO:0000256" key="14">
    <source>
        <dbReference type="ARBA" id="ARBA00023288"/>
    </source>
</evidence>
<dbReference type="GO" id="GO:0003924">
    <property type="term" value="F:GTPase activity"/>
    <property type="evidence" value="ECO:0007669"/>
    <property type="project" value="InterPro"/>
</dbReference>
<evidence type="ECO:0000259" key="19">
    <source>
        <dbReference type="PROSITE" id="PS50127"/>
    </source>
</evidence>
<dbReference type="Gene3D" id="3.40.50.620">
    <property type="entry name" value="HUPs"/>
    <property type="match status" value="1"/>
</dbReference>
<dbReference type="SMART" id="SM00176">
    <property type="entry name" value="RAN"/>
    <property type="match status" value="1"/>
</dbReference>
<dbReference type="Pfam" id="PF00582">
    <property type="entry name" value="Usp"/>
    <property type="match status" value="1"/>
</dbReference>
<keyword evidence="15" id="KW-0636">Prenylation</keyword>
<dbReference type="SUPFAM" id="SSF54495">
    <property type="entry name" value="UBC-like"/>
    <property type="match status" value="1"/>
</dbReference>
<evidence type="ECO:0000313" key="20">
    <source>
        <dbReference type="EMBL" id="KAA8535987.1"/>
    </source>
</evidence>
<name>A0A5J5B2G3_9ASTE</name>
<dbReference type="EMBL" id="CM018039">
    <property type="protein sequence ID" value="KAA8535987.1"/>
    <property type="molecule type" value="Genomic_DNA"/>
</dbReference>
<evidence type="ECO:0000256" key="9">
    <source>
        <dbReference type="ARBA" id="ARBA00022741"/>
    </source>
</evidence>
<evidence type="ECO:0008006" key="22">
    <source>
        <dbReference type="Google" id="ProtNLM"/>
    </source>
</evidence>
<dbReference type="InterPro" id="IPR005225">
    <property type="entry name" value="Small_GTP-bd"/>
</dbReference>
<dbReference type="Pfam" id="PF00179">
    <property type="entry name" value="UQ_con"/>
    <property type="match status" value="1"/>
</dbReference>
<feature type="compositionally biased region" description="Low complexity" evidence="17">
    <location>
        <begin position="955"/>
        <end position="967"/>
    </location>
</feature>
<feature type="active site" description="Glycyl thioester intermediate" evidence="16">
    <location>
        <position position="271"/>
    </location>
</feature>
<dbReference type="OrthoDB" id="654677at2759"/>
<dbReference type="SMART" id="SM00173">
    <property type="entry name" value="RAS"/>
    <property type="match status" value="1"/>
</dbReference>
<dbReference type="SMART" id="SM00212">
    <property type="entry name" value="UBCc"/>
    <property type="match status" value="1"/>
</dbReference>
<feature type="region of interest" description="Disordered" evidence="17">
    <location>
        <begin position="914"/>
        <end position="937"/>
    </location>
</feature>
<dbReference type="NCBIfam" id="TIGR00231">
    <property type="entry name" value="small_GTP"/>
    <property type="match status" value="1"/>
</dbReference>
<keyword evidence="10" id="KW-0833">Ubl conjugation pathway</keyword>
<keyword evidence="11" id="KW-0067">ATP-binding</keyword>
<dbReference type="Gene3D" id="3.30.200.20">
    <property type="entry name" value="Phosphorylase Kinase, domain 1"/>
    <property type="match status" value="1"/>
</dbReference>
<dbReference type="InterPro" id="IPR027417">
    <property type="entry name" value="P-loop_NTPase"/>
</dbReference>
<dbReference type="PROSITE" id="PS50011">
    <property type="entry name" value="PROTEIN_KINASE_DOM"/>
    <property type="match status" value="1"/>
</dbReference>
<dbReference type="PANTHER" id="PTHR47987">
    <property type="entry name" value="OS08G0249100 PROTEIN"/>
    <property type="match status" value="1"/>
</dbReference>
<dbReference type="GO" id="GO:0004672">
    <property type="term" value="F:protein kinase activity"/>
    <property type="evidence" value="ECO:0007669"/>
    <property type="project" value="InterPro"/>
</dbReference>
<dbReference type="AlphaFoldDB" id="A0A5J5B2G3"/>
<dbReference type="Gene3D" id="3.40.50.300">
    <property type="entry name" value="P-loop containing nucleotide triphosphate hydrolases"/>
    <property type="match status" value="1"/>
</dbReference>
<dbReference type="PROSITE" id="PS51420">
    <property type="entry name" value="RHO"/>
    <property type="match status" value="1"/>
</dbReference>
<dbReference type="GO" id="GO:0005737">
    <property type="term" value="C:cytoplasm"/>
    <property type="evidence" value="ECO:0007669"/>
    <property type="project" value="UniProtKB-SubCell"/>
</dbReference>
<comment type="similarity">
    <text evidence="5">Belongs to the small GTPase superfamily. Rho family.</text>
</comment>
<dbReference type="Gene3D" id="1.10.510.10">
    <property type="entry name" value="Transferase(Phosphotransferase) domain 1"/>
    <property type="match status" value="1"/>
</dbReference>
<comment type="pathway">
    <text evidence="4">Protein modification; protein ubiquitination.</text>
</comment>
<dbReference type="InterPro" id="IPR014729">
    <property type="entry name" value="Rossmann-like_a/b/a_fold"/>
</dbReference>
<evidence type="ECO:0000256" key="2">
    <source>
        <dbReference type="ARBA" id="ARBA00004170"/>
    </source>
</evidence>
<evidence type="ECO:0000256" key="7">
    <source>
        <dbReference type="ARBA" id="ARBA00022490"/>
    </source>
</evidence>
<accession>A0A5J5B2G3</accession>
<dbReference type="SMART" id="SM00174">
    <property type="entry name" value="RHO"/>
    <property type="match status" value="1"/>
</dbReference>
<evidence type="ECO:0000256" key="17">
    <source>
        <dbReference type="SAM" id="MobiDB-lite"/>
    </source>
</evidence>
<evidence type="ECO:0000313" key="21">
    <source>
        <dbReference type="Proteomes" id="UP000325577"/>
    </source>
</evidence>
<dbReference type="InterPro" id="IPR000608">
    <property type="entry name" value="UBC"/>
</dbReference>
<evidence type="ECO:0000256" key="13">
    <source>
        <dbReference type="ARBA" id="ARBA00023136"/>
    </source>
</evidence>
<dbReference type="GO" id="GO:0005886">
    <property type="term" value="C:plasma membrane"/>
    <property type="evidence" value="ECO:0007669"/>
    <property type="project" value="UniProtKB-ARBA"/>
</dbReference>
<evidence type="ECO:0000256" key="1">
    <source>
        <dbReference type="ARBA" id="ARBA00000485"/>
    </source>
</evidence>
<dbReference type="SUPFAM" id="SSF52540">
    <property type="entry name" value="P-loop containing nucleoside triphosphate hydrolases"/>
    <property type="match status" value="1"/>
</dbReference>
<feature type="region of interest" description="Disordered" evidence="17">
    <location>
        <begin position="955"/>
        <end position="975"/>
    </location>
</feature>
<evidence type="ECO:0000256" key="3">
    <source>
        <dbReference type="ARBA" id="ARBA00004496"/>
    </source>
</evidence>
<dbReference type="FunFam" id="3.30.200.20:FF:000268">
    <property type="entry name" value="probable receptor-like serine/threonine-protein kinase At5g57670"/>
    <property type="match status" value="1"/>
</dbReference>
<keyword evidence="14" id="KW-0449">Lipoprotein</keyword>
<evidence type="ECO:0000256" key="8">
    <source>
        <dbReference type="ARBA" id="ARBA00022679"/>
    </source>
</evidence>
<dbReference type="PROSITE" id="PS00108">
    <property type="entry name" value="PROTEIN_KINASE_ST"/>
    <property type="match status" value="1"/>
</dbReference>
<dbReference type="GO" id="GO:0005524">
    <property type="term" value="F:ATP binding"/>
    <property type="evidence" value="ECO:0007669"/>
    <property type="project" value="UniProtKB-KW"/>
</dbReference>
<dbReference type="CDD" id="cd14066">
    <property type="entry name" value="STKc_IRAK"/>
    <property type="match status" value="1"/>
</dbReference>
<reference evidence="20 21" key="1">
    <citation type="submission" date="2019-09" db="EMBL/GenBank/DDBJ databases">
        <title>A chromosome-level genome assembly of the Chinese tupelo Nyssa sinensis.</title>
        <authorList>
            <person name="Yang X."/>
            <person name="Kang M."/>
            <person name="Yang Y."/>
            <person name="Xiong H."/>
            <person name="Wang M."/>
            <person name="Zhang Z."/>
            <person name="Wang Z."/>
            <person name="Wu H."/>
            <person name="Ma T."/>
            <person name="Liu J."/>
            <person name="Xi Z."/>
        </authorList>
    </citation>
    <scope>NUCLEOTIDE SEQUENCE [LARGE SCALE GENOMIC DNA]</scope>
    <source>
        <strain evidence="20">J267</strain>
        <tissue evidence="20">Leaf</tissue>
    </source>
</reference>
<dbReference type="InterPro" id="IPR001806">
    <property type="entry name" value="Small_GTPase"/>
</dbReference>
<dbReference type="InterPro" id="IPR000719">
    <property type="entry name" value="Prot_kinase_dom"/>
</dbReference>
<keyword evidence="6" id="KW-0488">Methylation</keyword>
<dbReference type="FunFam" id="3.10.110.10:FF:000101">
    <property type="entry name" value="Ubiquitin-conjugating enzyme E2 D2"/>
    <property type="match status" value="1"/>
</dbReference>
<dbReference type="SMART" id="SM00220">
    <property type="entry name" value="S_TKc"/>
    <property type="match status" value="1"/>
</dbReference>